<dbReference type="OrthoDB" id="1845982at2759"/>
<dbReference type="AlphaFoldDB" id="A0A2Z7BDQ0"/>
<evidence type="ECO:0000313" key="3">
    <source>
        <dbReference type="Proteomes" id="UP000250235"/>
    </source>
</evidence>
<proteinExistence type="predicted"/>
<gene>
    <name evidence="2" type="ORF">F511_07400</name>
</gene>
<evidence type="ECO:0000259" key="1">
    <source>
        <dbReference type="Pfam" id="PF08268"/>
    </source>
</evidence>
<keyword evidence="3" id="KW-1185">Reference proteome</keyword>
<dbReference type="EMBL" id="KV007465">
    <property type="protein sequence ID" value="KZV31549.1"/>
    <property type="molecule type" value="Genomic_DNA"/>
</dbReference>
<dbReference type="PANTHER" id="PTHR35546">
    <property type="entry name" value="F-BOX PROTEIN INTERACTION DOMAIN PROTEIN-RELATED"/>
    <property type="match status" value="1"/>
</dbReference>
<dbReference type="NCBIfam" id="TIGR01640">
    <property type="entry name" value="F_box_assoc_1"/>
    <property type="match status" value="1"/>
</dbReference>
<feature type="domain" description="F-box associated beta-propeller type 3" evidence="1">
    <location>
        <begin position="69"/>
        <end position="320"/>
    </location>
</feature>
<dbReference type="PANTHER" id="PTHR35546:SF16">
    <property type="entry name" value="F-BOX ASSOCIATED UBIQUITINATION EFFECTOR FAMILY PROTEIN-RELATED"/>
    <property type="match status" value="1"/>
</dbReference>
<dbReference type="Proteomes" id="UP000250235">
    <property type="component" value="Unassembled WGS sequence"/>
</dbReference>
<reference evidence="2 3" key="1">
    <citation type="journal article" date="2015" name="Proc. Natl. Acad. Sci. U.S.A.">
        <title>The resurrection genome of Boea hygrometrica: A blueprint for survival of dehydration.</title>
        <authorList>
            <person name="Xiao L."/>
            <person name="Yang G."/>
            <person name="Zhang L."/>
            <person name="Yang X."/>
            <person name="Zhao S."/>
            <person name="Ji Z."/>
            <person name="Zhou Q."/>
            <person name="Hu M."/>
            <person name="Wang Y."/>
            <person name="Chen M."/>
            <person name="Xu Y."/>
            <person name="Jin H."/>
            <person name="Xiao X."/>
            <person name="Hu G."/>
            <person name="Bao F."/>
            <person name="Hu Y."/>
            <person name="Wan P."/>
            <person name="Li L."/>
            <person name="Deng X."/>
            <person name="Kuang T."/>
            <person name="Xiang C."/>
            <person name="Zhu J.K."/>
            <person name="Oliver M.J."/>
            <person name="He Y."/>
        </authorList>
    </citation>
    <scope>NUCLEOTIDE SEQUENCE [LARGE SCALE GENOMIC DNA]</scope>
    <source>
        <strain evidence="3">cv. XS01</strain>
    </source>
</reference>
<evidence type="ECO:0000313" key="2">
    <source>
        <dbReference type="EMBL" id="KZV31549.1"/>
    </source>
</evidence>
<dbReference type="InterPro" id="IPR017451">
    <property type="entry name" value="F-box-assoc_interact_dom"/>
</dbReference>
<name>A0A2Z7BDQ0_9LAMI</name>
<dbReference type="InterPro" id="IPR055290">
    <property type="entry name" value="At3g26010-like"/>
</dbReference>
<protein>
    <submittedName>
        <fullName evidence="2">F-box protein-like</fullName>
    </submittedName>
</protein>
<dbReference type="InterPro" id="IPR013187">
    <property type="entry name" value="F-box-assoc_dom_typ3"/>
</dbReference>
<dbReference type="Pfam" id="PF08268">
    <property type="entry name" value="FBA_3"/>
    <property type="match status" value="1"/>
</dbReference>
<accession>A0A2Z7BDQ0</accession>
<organism evidence="2 3">
    <name type="scientific">Dorcoceras hygrometricum</name>
    <dbReference type="NCBI Taxonomy" id="472368"/>
    <lineage>
        <taxon>Eukaryota</taxon>
        <taxon>Viridiplantae</taxon>
        <taxon>Streptophyta</taxon>
        <taxon>Embryophyta</taxon>
        <taxon>Tracheophyta</taxon>
        <taxon>Spermatophyta</taxon>
        <taxon>Magnoliopsida</taxon>
        <taxon>eudicotyledons</taxon>
        <taxon>Gunneridae</taxon>
        <taxon>Pentapetalae</taxon>
        <taxon>asterids</taxon>
        <taxon>lamiids</taxon>
        <taxon>Lamiales</taxon>
        <taxon>Gesneriaceae</taxon>
        <taxon>Didymocarpoideae</taxon>
        <taxon>Trichosporeae</taxon>
        <taxon>Loxocarpinae</taxon>
        <taxon>Dorcoceras</taxon>
    </lineage>
</organism>
<sequence length="339" mass="39346">MRLLDTCKVVSKEWKKMIYESSFTQIHCDRTKTKSGYFIQDIRHNEYVSEFVSYDNDSALPTGFLPKKTKILACAANQGILCCEKELEKRQCRYYVCIPVTREWRALPNPKIRHRTTAVAMTVLRPQPLRFRIIRLSPRGLIGPEKKLFGYRVEIFDSEIRAWKEEKEDIVLPYEEFICVNPAVSASNSLHWLTTEANVLSYDVTSNSFTIFSLPKHVKEGINTGVYRSKHLSEYEGKLGFTCLTEKGDMDLWIMDDIKIHSWKKEKSANIESLRQVLTHPSPAGFYNSGISFLKGFYEVGFYMLQDRSVRSVKLNKLDDAREVFRFRSDIDPAHLTLI</sequence>